<evidence type="ECO:0000313" key="3">
    <source>
        <dbReference type="EMBL" id="AFL68264.1"/>
    </source>
</evidence>
<dbReference type="Proteomes" id="UP000006176">
    <property type="component" value="Chromosome"/>
</dbReference>
<protein>
    <submittedName>
        <fullName evidence="3">Uncharacterized protein</fullName>
    </submittedName>
</protein>
<dbReference type="EMBL" id="CP003333">
    <property type="protein sequence ID" value="AFL68264.1"/>
    <property type="molecule type" value="Genomic_DNA"/>
</dbReference>
<keyword evidence="4" id="KW-1185">Reference proteome</keyword>
<dbReference type="AlphaFoldDB" id="I3XWE0"/>
<dbReference type="PATRIC" id="fig|760154.4.peg.964"/>
<evidence type="ECO:0000256" key="1">
    <source>
        <dbReference type="SAM" id="MobiDB-lite"/>
    </source>
</evidence>
<dbReference type="OrthoDB" id="10015885at2"/>
<dbReference type="KEGG" id="sba:Sulba_0963"/>
<organism evidence="3 4">
    <name type="scientific">Sulfurospirillum barnesii (strain ATCC 700032 / DSM 10660 / SES-3)</name>
    <dbReference type="NCBI Taxonomy" id="760154"/>
    <lineage>
        <taxon>Bacteria</taxon>
        <taxon>Pseudomonadati</taxon>
        <taxon>Campylobacterota</taxon>
        <taxon>Epsilonproteobacteria</taxon>
        <taxon>Campylobacterales</taxon>
        <taxon>Sulfurospirillaceae</taxon>
        <taxon>Sulfurospirillum</taxon>
    </lineage>
</organism>
<evidence type="ECO:0000313" key="4">
    <source>
        <dbReference type="Proteomes" id="UP000006176"/>
    </source>
</evidence>
<keyword evidence="2" id="KW-0472">Membrane</keyword>
<reference evidence="3 4" key="1">
    <citation type="submission" date="2012-06" db="EMBL/GenBank/DDBJ databases">
        <title>Complete sequence of Sulfurospirillum barnesii SES-3.</title>
        <authorList>
            <consortium name="US DOE Joint Genome Institute"/>
            <person name="Lucas S."/>
            <person name="Han J."/>
            <person name="Lapidus A."/>
            <person name="Cheng J.-F."/>
            <person name="Goodwin L."/>
            <person name="Pitluck S."/>
            <person name="Peters L."/>
            <person name="Ovchinnikova G."/>
            <person name="Lu M."/>
            <person name="Detter J.C."/>
            <person name="Han C."/>
            <person name="Tapia R."/>
            <person name="Land M."/>
            <person name="Hauser L."/>
            <person name="Kyrpides N."/>
            <person name="Ivanova N."/>
            <person name="Pagani I."/>
            <person name="Stolz J."/>
            <person name="Arkin A."/>
            <person name="Dehal P."/>
            <person name="Oremland R."/>
            <person name="Saltikov C."/>
            <person name="Basu P."/>
            <person name="Hollibaugh J."/>
            <person name="Newman D."/>
            <person name="Stolyar S."/>
            <person name="Hazen T."/>
            <person name="Woyke T."/>
        </authorList>
    </citation>
    <scope>NUCLEOTIDE SEQUENCE [LARGE SCALE GENOMIC DNA]</scope>
    <source>
        <strain evidence="4">ATCC 700032 / DSM 10660 / SES-3</strain>
    </source>
</reference>
<proteinExistence type="predicted"/>
<gene>
    <name evidence="3" type="ordered locus">Sulba_0963</name>
</gene>
<name>I3XWE0_SULBS</name>
<feature type="compositionally biased region" description="Basic and acidic residues" evidence="1">
    <location>
        <begin position="68"/>
        <end position="99"/>
    </location>
</feature>
<dbReference type="STRING" id="760154.Sulba_0963"/>
<keyword evidence="2" id="KW-1133">Transmembrane helix</keyword>
<feature type="transmembrane region" description="Helical" evidence="2">
    <location>
        <begin position="39"/>
        <end position="59"/>
    </location>
</feature>
<evidence type="ECO:0000256" key="2">
    <source>
        <dbReference type="SAM" id="Phobius"/>
    </source>
</evidence>
<sequence>MFDDKTLKLLETYRREKYNEKVHGSFTTNNKKNKTSSHFLWLTLLAFIGYFGLTNLINLKEKLHETQQSKLHETQQSKLHETQQSKLHETQQSKLHETQQSKLQKPIIDERQKPIIKNVNIQYTKPSVLIENKKNEIKEPIRENETIVLMPKETPKKNEPIQEVEEEEIIPSTVSSNSFYR</sequence>
<feature type="region of interest" description="Disordered" evidence="1">
    <location>
        <begin position="68"/>
        <end position="105"/>
    </location>
</feature>
<dbReference type="RefSeq" id="WP_014769143.1">
    <property type="nucleotide sequence ID" value="NC_018002.1"/>
</dbReference>
<accession>I3XWE0</accession>
<dbReference type="HOGENOM" id="CLU_1585632_0_0_7"/>
<keyword evidence="2" id="KW-0812">Transmembrane</keyword>